<dbReference type="Proteomes" id="UP001604336">
    <property type="component" value="Unassembled WGS sequence"/>
</dbReference>
<name>A0ABD1TIF7_9LAMI</name>
<evidence type="ECO:0000313" key="2">
    <source>
        <dbReference type="Proteomes" id="UP001604336"/>
    </source>
</evidence>
<organism evidence="1 2">
    <name type="scientific">Abeliophyllum distichum</name>
    <dbReference type="NCBI Taxonomy" id="126358"/>
    <lineage>
        <taxon>Eukaryota</taxon>
        <taxon>Viridiplantae</taxon>
        <taxon>Streptophyta</taxon>
        <taxon>Embryophyta</taxon>
        <taxon>Tracheophyta</taxon>
        <taxon>Spermatophyta</taxon>
        <taxon>Magnoliopsida</taxon>
        <taxon>eudicotyledons</taxon>
        <taxon>Gunneridae</taxon>
        <taxon>Pentapetalae</taxon>
        <taxon>asterids</taxon>
        <taxon>lamiids</taxon>
        <taxon>Lamiales</taxon>
        <taxon>Oleaceae</taxon>
        <taxon>Forsythieae</taxon>
        <taxon>Abeliophyllum</taxon>
    </lineage>
</organism>
<comment type="caution">
    <text evidence="1">The sequence shown here is derived from an EMBL/GenBank/DDBJ whole genome shotgun (WGS) entry which is preliminary data.</text>
</comment>
<proteinExistence type="predicted"/>
<accession>A0ABD1TIF7</accession>
<reference evidence="2" key="1">
    <citation type="submission" date="2024-07" db="EMBL/GenBank/DDBJ databases">
        <title>Two chromosome-level genome assemblies of Korean endemic species Abeliophyllum distichum and Forsythia ovata (Oleaceae).</title>
        <authorList>
            <person name="Jang H."/>
        </authorList>
    </citation>
    <scope>NUCLEOTIDE SEQUENCE [LARGE SCALE GENOMIC DNA]</scope>
</reference>
<sequence length="113" mass="12233">MLSLSRTSCSPQSTLCSVMGGVSATRGPAVALHTAFRVFLRHPGANFKDRATWDLLYAAAEEAARMRMIKVANKFNRACGILVPPRKPGPLTAPLKTPNYGPMFSANQSHLSF</sequence>
<evidence type="ECO:0000313" key="1">
    <source>
        <dbReference type="EMBL" id="KAL2512517.1"/>
    </source>
</evidence>
<protein>
    <submittedName>
        <fullName evidence="1">Uncharacterized protein</fullName>
    </submittedName>
</protein>
<dbReference type="EMBL" id="JBFOLK010000005">
    <property type="protein sequence ID" value="KAL2512517.1"/>
    <property type="molecule type" value="Genomic_DNA"/>
</dbReference>
<dbReference type="AlphaFoldDB" id="A0ABD1TIF7"/>
<gene>
    <name evidence="1" type="ORF">Adt_18117</name>
</gene>
<keyword evidence="2" id="KW-1185">Reference proteome</keyword>